<evidence type="ECO:0000313" key="1">
    <source>
        <dbReference type="EMBL" id="KAJ8615536.1"/>
    </source>
</evidence>
<evidence type="ECO:0000313" key="2">
    <source>
        <dbReference type="Proteomes" id="UP001234297"/>
    </source>
</evidence>
<proteinExistence type="predicted"/>
<dbReference type="EMBL" id="CM056820">
    <property type="protein sequence ID" value="KAJ8615536.1"/>
    <property type="molecule type" value="Genomic_DNA"/>
</dbReference>
<comment type="caution">
    <text evidence="1">The sequence shown here is derived from an EMBL/GenBank/DDBJ whole genome shotgun (WGS) entry which is preliminary data.</text>
</comment>
<sequence>MSPSQREIRTYITASKEVHELKSLIKIVSDLEEKKLAECFKHIEEKKLTAIRRLFDAPKPDKHGILKALIDPNDDWPICKGATGIRVCLEVLKGKMTLLLISNLDASVMEEVTRLAQIYKWYLDAKRPFEVVWLPVTDRSVKQVDCAKHQLSLVHLVSLMPWYFVYDHRSIKPWVIKFIKEVWHFEEATLLVTFDVDGRVVHHNALHMMWIWGDLAFPFTLQNEEILWATQIWTLELIVDDTDPKLRHKAKDGIICLYGGGSLECIRQFTSAMKRVVHDAVPLHMIYAGSNELHGLKRITTTITQENLSGCWSEEKIRSFWVRLYRMQRSILHHIGTVTKFPIFQEVMAMMNTSCDNELWAVITCASSMKLLKSRGKKIVKCLSKLDAMKKKISHPTDFISTLEKEIGLVEGNKHSEVTLSLPMLSGKSQPTILCKDCQLPMKIQTMFQCREYDLMIKH</sequence>
<organism evidence="1 2">
    <name type="scientific">Persea americana</name>
    <name type="common">Avocado</name>
    <dbReference type="NCBI Taxonomy" id="3435"/>
    <lineage>
        <taxon>Eukaryota</taxon>
        <taxon>Viridiplantae</taxon>
        <taxon>Streptophyta</taxon>
        <taxon>Embryophyta</taxon>
        <taxon>Tracheophyta</taxon>
        <taxon>Spermatophyta</taxon>
        <taxon>Magnoliopsida</taxon>
        <taxon>Magnoliidae</taxon>
        <taxon>Laurales</taxon>
        <taxon>Lauraceae</taxon>
        <taxon>Persea</taxon>
    </lineage>
</organism>
<reference evidence="1 2" key="1">
    <citation type="journal article" date="2022" name="Hortic Res">
        <title>A haplotype resolved chromosomal level avocado genome allows analysis of novel avocado genes.</title>
        <authorList>
            <person name="Nath O."/>
            <person name="Fletcher S.J."/>
            <person name="Hayward A."/>
            <person name="Shaw L.M."/>
            <person name="Masouleh A.K."/>
            <person name="Furtado A."/>
            <person name="Henry R.J."/>
            <person name="Mitter N."/>
        </authorList>
    </citation>
    <scope>NUCLEOTIDE SEQUENCE [LARGE SCALE GENOMIC DNA]</scope>
    <source>
        <strain evidence="2">cv. Hass</strain>
    </source>
</reference>
<accession>A0ACC2K344</accession>
<gene>
    <name evidence="1" type="ORF">MRB53_034908</name>
</gene>
<dbReference type="Proteomes" id="UP001234297">
    <property type="component" value="Chromosome 12"/>
</dbReference>
<name>A0ACC2K344_PERAE</name>
<keyword evidence="2" id="KW-1185">Reference proteome</keyword>
<protein>
    <submittedName>
        <fullName evidence="1">Uncharacterized protein</fullName>
    </submittedName>
</protein>